<evidence type="ECO:0000256" key="1">
    <source>
        <dbReference type="SAM" id="MobiDB-lite"/>
    </source>
</evidence>
<dbReference type="EMBL" id="AKCR02000011">
    <property type="protein sequence ID" value="PKK29284.1"/>
    <property type="molecule type" value="Genomic_DNA"/>
</dbReference>
<name>A0A2I0MHY6_COLLI</name>
<evidence type="ECO:0000313" key="4">
    <source>
        <dbReference type="Proteomes" id="UP000053872"/>
    </source>
</evidence>
<protein>
    <submittedName>
        <fullName evidence="3">Uncharacterized protein</fullName>
    </submittedName>
</protein>
<feature type="transmembrane region" description="Helical" evidence="2">
    <location>
        <begin position="424"/>
        <end position="444"/>
    </location>
</feature>
<dbReference type="AlphaFoldDB" id="A0A2I0MHY6"/>
<dbReference type="InParanoid" id="A0A2I0MHY6"/>
<gene>
    <name evidence="3" type="ORF">A306_00004581</name>
</gene>
<keyword evidence="2" id="KW-1133">Transmembrane helix</keyword>
<dbReference type="KEGG" id="clv:102090782"/>
<keyword evidence="2" id="KW-0472">Membrane</keyword>
<dbReference type="Pfam" id="PF17823">
    <property type="entry name" value="DUF5585"/>
    <property type="match status" value="1"/>
</dbReference>
<sequence>MPQEPLNSMYLAVDTSAGASVWNCIKGTTNQTSSIRGNHHCNWSVPYQNCCILLQCHQLSMCQNAGEQDIKDLLGETVTGKVEMVLFHHQSYPQKKERMVNAWVDRHNMENLFSSTGWTRKIHLRHLLWDKTEDTTTNTRKTVASSFTTTTAATTIIATTTTTATTVTTNVTNATVLTTVYETTAKASEAPGGSDLLAEAMSSTAPSPTSGNSPASTSSRLSRLVTTIEKSGNSSSVSVLSPISTSAPLTVISEAGTQMPQIEQFNSATTSTPRRSSSATVGAGLKTLSTRLTTLVLQNAGTSSTASTHATALTPLESSYSAYPQPVVTLPYLEPEASTAATALSKSTFLGSTRGVVVFTTGSTAETTTGYGKKSTSHIFSTTMFPTDASETTASGTAETEDMDNEYLLIAAEPLTQYLVDKSLLLAVLLVGTFFFISVIILFFMQAYESYKKKDYTQVDYLINGMYVDSEM</sequence>
<evidence type="ECO:0000256" key="2">
    <source>
        <dbReference type="SAM" id="Phobius"/>
    </source>
</evidence>
<organism evidence="3 4">
    <name type="scientific">Columba livia</name>
    <name type="common">Rock dove</name>
    <dbReference type="NCBI Taxonomy" id="8932"/>
    <lineage>
        <taxon>Eukaryota</taxon>
        <taxon>Metazoa</taxon>
        <taxon>Chordata</taxon>
        <taxon>Craniata</taxon>
        <taxon>Vertebrata</taxon>
        <taxon>Euteleostomi</taxon>
        <taxon>Archelosauria</taxon>
        <taxon>Archosauria</taxon>
        <taxon>Dinosauria</taxon>
        <taxon>Saurischia</taxon>
        <taxon>Theropoda</taxon>
        <taxon>Coelurosauria</taxon>
        <taxon>Aves</taxon>
        <taxon>Neognathae</taxon>
        <taxon>Neoaves</taxon>
        <taxon>Columbimorphae</taxon>
        <taxon>Columbiformes</taxon>
        <taxon>Columbidae</taxon>
        <taxon>Columba</taxon>
    </lineage>
</organism>
<proteinExistence type="predicted"/>
<keyword evidence="2" id="KW-0812">Transmembrane</keyword>
<dbReference type="OrthoDB" id="10071013at2759"/>
<feature type="region of interest" description="Disordered" evidence="1">
    <location>
        <begin position="199"/>
        <end position="222"/>
    </location>
</feature>
<dbReference type="Proteomes" id="UP000053872">
    <property type="component" value="Unassembled WGS sequence"/>
</dbReference>
<accession>A0A2I0MHY6</accession>
<feature type="compositionally biased region" description="Polar residues" evidence="1">
    <location>
        <begin position="201"/>
        <end position="215"/>
    </location>
</feature>
<reference evidence="3 4" key="1">
    <citation type="journal article" date="2013" name="Science">
        <title>Genomic diversity and evolution of the head crest in the rock pigeon.</title>
        <authorList>
            <person name="Shapiro M.D."/>
            <person name="Kronenberg Z."/>
            <person name="Li C."/>
            <person name="Domyan E.T."/>
            <person name="Pan H."/>
            <person name="Campbell M."/>
            <person name="Tan H."/>
            <person name="Huff C.D."/>
            <person name="Hu H."/>
            <person name="Vickrey A.I."/>
            <person name="Nielsen S.C."/>
            <person name="Stringham S.A."/>
            <person name="Hu H."/>
            <person name="Willerslev E."/>
            <person name="Gilbert M.T."/>
            <person name="Yandell M."/>
            <person name="Zhang G."/>
            <person name="Wang J."/>
        </authorList>
    </citation>
    <scope>NUCLEOTIDE SEQUENCE [LARGE SCALE GENOMIC DNA]</scope>
    <source>
        <tissue evidence="3">Blood</tissue>
    </source>
</reference>
<evidence type="ECO:0000313" key="3">
    <source>
        <dbReference type="EMBL" id="PKK29284.1"/>
    </source>
</evidence>
<dbReference type="InterPro" id="IPR041056">
    <property type="entry name" value="DUF5585"/>
</dbReference>
<comment type="caution">
    <text evidence="3">The sequence shown here is derived from an EMBL/GenBank/DDBJ whole genome shotgun (WGS) entry which is preliminary data.</text>
</comment>
<keyword evidence="4" id="KW-1185">Reference proteome</keyword>